<feature type="compositionally biased region" description="Polar residues" evidence="1">
    <location>
        <begin position="1"/>
        <end position="18"/>
    </location>
</feature>
<name>A0A542ZF43_9MICO</name>
<gene>
    <name evidence="2" type="ORF">FB474_0291</name>
</gene>
<keyword evidence="3" id="KW-1185">Reference proteome</keyword>
<feature type="region of interest" description="Disordered" evidence="1">
    <location>
        <begin position="1"/>
        <end position="23"/>
    </location>
</feature>
<dbReference type="RefSeq" id="WP_141787028.1">
    <property type="nucleotide sequence ID" value="NZ_BAAAKX010000003.1"/>
</dbReference>
<evidence type="ECO:0000313" key="3">
    <source>
        <dbReference type="Proteomes" id="UP000319514"/>
    </source>
</evidence>
<reference evidence="2 3" key="1">
    <citation type="submission" date="2019-06" db="EMBL/GenBank/DDBJ databases">
        <title>Sequencing the genomes of 1000 actinobacteria strains.</title>
        <authorList>
            <person name="Klenk H.-P."/>
        </authorList>
    </citation>
    <scope>NUCLEOTIDE SEQUENCE [LARGE SCALE GENOMIC DNA]</scope>
    <source>
        <strain evidence="2 3">DSM 18082</strain>
    </source>
</reference>
<organism evidence="2 3">
    <name type="scientific">Oryzihumus leptocrescens</name>
    <dbReference type="NCBI Taxonomy" id="297536"/>
    <lineage>
        <taxon>Bacteria</taxon>
        <taxon>Bacillati</taxon>
        <taxon>Actinomycetota</taxon>
        <taxon>Actinomycetes</taxon>
        <taxon>Micrococcales</taxon>
        <taxon>Intrasporangiaceae</taxon>
        <taxon>Oryzihumus</taxon>
    </lineage>
</organism>
<evidence type="ECO:0000313" key="2">
    <source>
        <dbReference type="EMBL" id="TQL58948.1"/>
    </source>
</evidence>
<comment type="caution">
    <text evidence="2">The sequence shown here is derived from an EMBL/GenBank/DDBJ whole genome shotgun (WGS) entry which is preliminary data.</text>
</comment>
<dbReference type="AlphaFoldDB" id="A0A542ZF43"/>
<dbReference type="Proteomes" id="UP000319514">
    <property type="component" value="Unassembled WGS sequence"/>
</dbReference>
<accession>A0A542ZF43</accession>
<dbReference type="EMBL" id="VFOQ01000001">
    <property type="protein sequence ID" value="TQL58948.1"/>
    <property type="molecule type" value="Genomic_DNA"/>
</dbReference>
<proteinExistence type="predicted"/>
<sequence length="94" mass="10281">MNATVMASNPRGSSSDLGATTPDLPSRIRRALLWRDEAELALLNPIVLALAKGEATLDDIETLDAEQALWLVAARAQERRDIAFIKNPGRARRS</sequence>
<protein>
    <submittedName>
        <fullName evidence="2">Uncharacterized protein</fullName>
    </submittedName>
</protein>
<evidence type="ECO:0000256" key="1">
    <source>
        <dbReference type="SAM" id="MobiDB-lite"/>
    </source>
</evidence>